<keyword evidence="2" id="KW-1133">Transmembrane helix</keyword>
<dbReference type="OrthoDB" id="9812729at2"/>
<feature type="transmembrane region" description="Helical" evidence="2">
    <location>
        <begin position="78"/>
        <end position="97"/>
    </location>
</feature>
<keyword evidence="2" id="KW-0812">Transmembrane</keyword>
<keyword evidence="5" id="KW-1185">Reference proteome</keyword>
<dbReference type="PANTHER" id="PTHR34351">
    <property type="entry name" value="SLR1927 PROTEIN-RELATED"/>
    <property type="match status" value="1"/>
</dbReference>
<evidence type="ECO:0000256" key="1">
    <source>
        <dbReference type="SAM" id="MobiDB-lite"/>
    </source>
</evidence>
<dbReference type="STRING" id="640635.SAMN04489806_0452"/>
<dbReference type="Proteomes" id="UP000199183">
    <property type="component" value="Unassembled WGS sequence"/>
</dbReference>
<protein>
    <recommendedName>
        <fullName evidence="3">DUF58 domain-containing protein</fullName>
    </recommendedName>
</protein>
<accession>A0A1H4J2G5</accession>
<feature type="region of interest" description="Disordered" evidence="1">
    <location>
        <begin position="1"/>
        <end position="21"/>
    </location>
</feature>
<evidence type="ECO:0000256" key="2">
    <source>
        <dbReference type="SAM" id="Phobius"/>
    </source>
</evidence>
<dbReference type="EMBL" id="FNRY01000001">
    <property type="protein sequence ID" value="SEB40500.1"/>
    <property type="molecule type" value="Genomic_DNA"/>
</dbReference>
<reference evidence="4 5" key="1">
    <citation type="submission" date="2016-10" db="EMBL/GenBank/DDBJ databases">
        <authorList>
            <person name="de Groot N.N."/>
        </authorList>
    </citation>
    <scope>NUCLEOTIDE SEQUENCE [LARGE SCALE GENOMIC DNA]</scope>
    <source>
        <strain evidence="4 5">DSM 21799</strain>
    </source>
</reference>
<dbReference type="InterPro" id="IPR002881">
    <property type="entry name" value="DUF58"/>
</dbReference>
<evidence type="ECO:0000259" key="3">
    <source>
        <dbReference type="Pfam" id="PF01882"/>
    </source>
</evidence>
<sequence length="428" mass="46665">MTVAPDIENAPTTHPPSSVRDRAATTTRFIGNRLSTLIVPVTKAVNPILATVSATGWLVAVTGVVLLAAGRALGWSELIFLGATLVAAFVIAAFFIIGRARFTVSVRLNPRRVTVGERAIGEMIVTNAAKRTSLATTFELPVGAGLAVFGVPALETGAASEELFAVPTERRAVIIAGPARSVRGDRLGLFRRSVDWTDPIELFVHPRTTRLHPTAAGLVRDLEGQVTKKITNSDMAFHALRDYVRGDDVRYVHWRSSARTGQLMVRQFEESRRSQLTIIHSSNRRYYASDDEFEMAISVTASIASQVIRDATQISVVTEGMLLRTHTVQAMLDDCCRIDGVDTDEHARMFAREATKRLPDPSVLVIVAGSQMEPADYRSIQRLFGGELTVVALRIAHGSTPRVQDVAGLQVYTIGQLTDLPKIMARAQ</sequence>
<organism evidence="4 5">
    <name type="scientific">Paramicrobacterium humi</name>
    <dbReference type="NCBI Taxonomy" id="640635"/>
    <lineage>
        <taxon>Bacteria</taxon>
        <taxon>Bacillati</taxon>
        <taxon>Actinomycetota</taxon>
        <taxon>Actinomycetes</taxon>
        <taxon>Micrococcales</taxon>
        <taxon>Microbacteriaceae</taxon>
        <taxon>Paramicrobacterium</taxon>
    </lineage>
</organism>
<proteinExistence type="predicted"/>
<evidence type="ECO:0000313" key="4">
    <source>
        <dbReference type="EMBL" id="SEB40500.1"/>
    </source>
</evidence>
<dbReference type="RefSeq" id="WP_091179412.1">
    <property type="nucleotide sequence ID" value="NZ_FNRY01000001.1"/>
</dbReference>
<gene>
    <name evidence="4" type="ORF">SAMN04489806_0452</name>
</gene>
<dbReference type="Pfam" id="PF01882">
    <property type="entry name" value="DUF58"/>
    <property type="match status" value="1"/>
</dbReference>
<keyword evidence="2" id="KW-0472">Membrane</keyword>
<feature type="transmembrane region" description="Helical" evidence="2">
    <location>
        <begin position="48"/>
        <end position="69"/>
    </location>
</feature>
<name>A0A1H4J2G5_9MICO</name>
<evidence type="ECO:0000313" key="5">
    <source>
        <dbReference type="Proteomes" id="UP000199183"/>
    </source>
</evidence>
<dbReference type="PANTHER" id="PTHR34351:SF1">
    <property type="entry name" value="SLR1927 PROTEIN"/>
    <property type="match status" value="1"/>
</dbReference>
<feature type="domain" description="DUF58" evidence="3">
    <location>
        <begin position="240"/>
        <end position="396"/>
    </location>
</feature>
<dbReference type="AlphaFoldDB" id="A0A1H4J2G5"/>